<dbReference type="EMBL" id="LSRL02000097">
    <property type="protein sequence ID" value="TDG44683.1"/>
    <property type="molecule type" value="Genomic_DNA"/>
</dbReference>
<evidence type="ECO:0000256" key="1">
    <source>
        <dbReference type="SAM" id="MobiDB-lite"/>
    </source>
</evidence>
<keyword evidence="2" id="KW-0812">Transmembrane</keyword>
<feature type="region of interest" description="Disordered" evidence="1">
    <location>
        <begin position="83"/>
        <end position="127"/>
    </location>
</feature>
<protein>
    <submittedName>
        <fullName evidence="3">Uncharacterized protein</fullName>
    </submittedName>
</protein>
<evidence type="ECO:0000313" key="4">
    <source>
        <dbReference type="Proteomes" id="UP000295192"/>
    </source>
</evidence>
<reference evidence="3 4" key="1">
    <citation type="journal article" date="2019" name="J. Hered.">
        <title>An Improved Genome Assembly for Drosophila navojoa, the Basal Species in the mojavensis Cluster.</title>
        <authorList>
            <person name="Vanderlinde T."/>
            <person name="Dupim E.G."/>
            <person name="Nazario-Yepiz N.O."/>
            <person name="Carvalho A.B."/>
        </authorList>
    </citation>
    <scope>NUCLEOTIDE SEQUENCE [LARGE SCALE GENOMIC DNA]</scope>
    <source>
        <strain evidence="3">Navoj_Jal97</strain>
        <tissue evidence="3">Whole organism</tissue>
    </source>
</reference>
<dbReference type="Proteomes" id="UP000295192">
    <property type="component" value="Unassembled WGS sequence"/>
</dbReference>
<proteinExistence type="predicted"/>
<evidence type="ECO:0000256" key="2">
    <source>
        <dbReference type="SAM" id="Phobius"/>
    </source>
</evidence>
<name>A0A484B7C3_DRONA</name>
<dbReference type="OrthoDB" id="7843627at2759"/>
<dbReference type="AlphaFoldDB" id="A0A484B7C3"/>
<evidence type="ECO:0000313" key="3">
    <source>
        <dbReference type="EMBL" id="TDG44683.1"/>
    </source>
</evidence>
<comment type="caution">
    <text evidence="3">The sequence shown here is derived from an EMBL/GenBank/DDBJ whole genome shotgun (WGS) entry which is preliminary data.</text>
</comment>
<dbReference type="STRING" id="7232.A0A484B7C3"/>
<sequence>MNPVSIFKMIYYMLQTVSTAIFATFSTLWLIEESLINLMMSTFLLVLRVACHPLMVLPTIFGVYYLIRKVWLRRRQLGDGEAIQSTGRRPSYRSPRIGSYRSMGSTSSRSNDSCDYEDDEIRGLQRS</sequence>
<dbReference type="KEGG" id="dnv:108655201"/>
<feature type="transmembrane region" description="Helical" evidence="2">
    <location>
        <begin position="43"/>
        <end position="67"/>
    </location>
</feature>
<feature type="compositionally biased region" description="Low complexity" evidence="1">
    <location>
        <begin position="99"/>
        <end position="113"/>
    </location>
</feature>
<keyword evidence="2" id="KW-0472">Membrane</keyword>
<keyword evidence="2" id="KW-1133">Transmembrane helix</keyword>
<accession>A0A484B7C3</accession>
<gene>
    <name evidence="3" type="ORF">AWZ03_008918</name>
</gene>
<dbReference type="OMA" id="WLIEESL"/>
<feature type="transmembrane region" description="Helical" evidence="2">
    <location>
        <begin position="12"/>
        <end position="31"/>
    </location>
</feature>
<organism evidence="3 4">
    <name type="scientific">Drosophila navojoa</name>
    <name type="common">Fruit fly</name>
    <dbReference type="NCBI Taxonomy" id="7232"/>
    <lineage>
        <taxon>Eukaryota</taxon>
        <taxon>Metazoa</taxon>
        <taxon>Ecdysozoa</taxon>
        <taxon>Arthropoda</taxon>
        <taxon>Hexapoda</taxon>
        <taxon>Insecta</taxon>
        <taxon>Pterygota</taxon>
        <taxon>Neoptera</taxon>
        <taxon>Endopterygota</taxon>
        <taxon>Diptera</taxon>
        <taxon>Brachycera</taxon>
        <taxon>Muscomorpha</taxon>
        <taxon>Ephydroidea</taxon>
        <taxon>Drosophilidae</taxon>
        <taxon>Drosophila</taxon>
    </lineage>
</organism>
<keyword evidence="4" id="KW-1185">Reference proteome</keyword>